<proteinExistence type="predicted"/>
<sequence length="274" mass="30163">MVLTLKGVSKHFGSLVAVRDLSLSFDVGGIYSIIGPNGAGKSTVVNMIAGSYRVTSGEIALSGTVLNTLPKHKIAQSGIARTYQNLRLFDGMTVLENLEVCFYPRSNIWRRGSHDSLSKTQRIDLCKQCLVEFGLSNVEENLAGDLPYGKQKVLELARAFVTRAPVVLLDEPAAGLNHTETKEMTQMIAGLRAQDRAIILVEHDMDMVMSISDRVDVLNYGELLVSGTPEEIRRNEKVQEAYLGTTDELEFVRELAQSRSAAGRVRADADIIRH</sequence>
<keyword evidence="4 6" id="KW-0067">ATP-binding</keyword>
<evidence type="ECO:0000256" key="3">
    <source>
        <dbReference type="ARBA" id="ARBA00022741"/>
    </source>
</evidence>
<dbReference type="SUPFAM" id="SSF52540">
    <property type="entry name" value="P-loop containing nucleoside triphosphate hydrolases"/>
    <property type="match status" value="1"/>
</dbReference>
<dbReference type="PANTHER" id="PTHR45772:SF2">
    <property type="entry name" value="ABC TRANSPORTER ATP-BINDING PROTEIN"/>
    <property type="match status" value="1"/>
</dbReference>
<gene>
    <name evidence="6" type="ORF">OPR82_18450</name>
</gene>
<dbReference type="InterPro" id="IPR027417">
    <property type="entry name" value="P-loop_NTPase"/>
</dbReference>
<dbReference type="InterPro" id="IPR003593">
    <property type="entry name" value="AAA+_ATPase"/>
</dbReference>
<dbReference type="InterPro" id="IPR051120">
    <property type="entry name" value="ABC_AA/LPS_Transport"/>
</dbReference>
<dbReference type="Pfam" id="PF12399">
    <property type="entry name" value="BCA_ABC_TP_C"/>
    <property type="match status" value="1"/>
</dbReference>
<dbReference type="PANTHER" id="PTHR45772">
    <property type="entry name" value="CONSERVED COMPONENT OF ABC TRANSPORTER FOR NATURAL AMINO ACIDS-RELATED"/>
    <property type="match status" value="1"/>
</dbReference>
<dbReference type="InterPro" id="IPR003439">
    <property type="entry name" value="ABC_transporter-like_ATP-bd"/>
</dbReference>
<accession>A0ABT3QSW4</accession>
<dbReference type="Gene3D" id="3.40.50.300">
    <property type="entry name" value="P-loop containing nucleotide triphosphate hydrolases"/>
    <property type="match status" value="1"/>
</dbReference>
<dbReference type="InterPro" id="IPR032823">
    <property type="entry name" value="BCA_ABC_TP_C"/>
</dbReference>
<organism evidence="6 7">
    <name type="scientific">Ochrobactrum chromiisoli</name>
    <dbReference type="NCBI Taxonomy" id="2993941"/>
    <lineage>
        <taxon>Bacteria</taxon>
        <taxon>Pseudomonadati</taxon>
        <taxon>Pseudomonadota</taxon>
        <taxon>Alphaproteobacteria</taxon>
        <taxon>Hyphomicrobiales</taxon>
        <taxon>Brucellaceae</taxon>
        <taxon>Brucella/Ochrobactrum group</taxon>
        <taxon>Ochrobactrum</taxon>
    </lineage>
</organism>
<reference evidence="6 7" key="1">
    <citation type="submission" date="2022-11" db="EMBL/GenBank/DDBJ databases">
        <title>Brucella sp. YY2X, whole genome shotgun sequencing project.</title>
        <authorList>
            <person name="Yang Y."/>
        </authorList>
    </citation>
    <scope>NUCLEOTIDE SEQUENCE [LARGE SCALE GENOMIC DNA]</scope>
    <source>
        <strain evidence="6 7">YY2X</strain>
    </source>
</reference>
<dbReference type="GO" id="GO:0005524">
    <property type="term" value="F:ATP binding"/>
    <property type="evidence" value="ECO:0007669"/>
    <property type="project" value="UniProtKB-KW"/>
</dbReference>
<keyword evidence="3" id="KW-0547">Nucleotide-binding</keyword>
<dbReference type="PROSITE" id="PS50893">
    <property type="entry name" value="ABC_TRANSPORTER_2"/>
    <property type="match status" value="1"/>
</dbReference>
<comment type="subcellular location">
    <subcellularLocation>
        <location evidence="1">Cell inner membrane</location>
    </subcellularLocation>
</comment>
<dbReference type="RefSeq" id="WP_265986374.1">
    <property type="nucleotide sequence ID" value="NZ_JAPHAV010000013.1"/>
</dbReference>
<feature type="domain" description="ABC transporter" evidence="5">
    <location>
        <begin position="3"/>
        <end position="245"/>
    </location>
</feature>
<evidence type="ECO:0000259" key="5">
    <source>
        <dbReference type="PROSITE" id="PS50893"/>
    </source>
</evidence>
<evidence type="ECO:0000313" key="6">
    <source>
        <dbReference type="EMBL" id="MCX2698709.1"/>
    </source>
</evidence>
<dbReference type="SMART" id="SM00382">
    <property type="entry name" value="AAA"/>
    <property type="match status" value="1"/>
</dbReference>
<dbReference type="Proteomes" id="UP001301216">
    <property type="component" value="Unassembled WGS sequence"/>
</dbReference>
<evidence type="ECO:0000313" key="7">
    <source>
        <dbReference type="Proteomes" id="UP001301216"/>
    </source>
</evidence>
<dbReference type="EMBL" id="JAPHAV010000013">
    <property type="protein sequence ID" value="MCX2698709.1"/>
    <property type="molecule type" value="Genomic_DNA"/>
</dbReference>
<keyword evidence="2" id="KW-0813">Transport</keyword>
<name>A0ABT3QSW4_9HYPH</name>
<dbReference type="CDD" id="cd03219">
    <property type="entry name" value="ABC_Mj1267_LivG_branched"/>
    <property type="match status" value="1"/>
</dbReference>
<comment type="caution">
    <text evidence="6">The sequence shown here is derived from an EMBL/GenBank/DDBJ whole genome shotgun (WGS) entry which is preliminary data.</text>
</comment>
<keyword evidence="7" id="KW-1185">Reference proteome</keyword>
<evidence type="ECO:0000256" key="2">
    <source>
        <dbReference type="ARBA" id="ARBA00022448"/>
    </source>
</evidence>
<protein>
    <submittedName>
        <fullName evidence="6">ABC transporter ATP-binding protein</fullName>
    </submittedName>
</protein>
<evidence type="ECO:0000256" key="1">
    <source>
        <dbReference type="ARBA" id="ARBA00004533"/>
    </source>
</evidence>
<dbReference type="Pfam" id="PF00005">
    <property type="entry name" value="ABC_tran"/>
    <property type="match status" value="1"/>
</dbReference>
<evidence type="ECO:0000256" key="4">
    <source>
        <dbReference type="ARBA" id="ARBA00022840"/>
    </source>
</evidence>